<dbReference type="InterPro" id="IPR029058">
    <property type="entry name" value="AB_hydrolase_fold"/>
</dbReference>
<evidence type="ECO:0000259" key="2">
    <source>
        <dbReference type="Pfam" id="PF07859"/>
    </source>
</evidence>
<protein>
    <submittedName>
        <fullName evidence="3">Acetyl esterase/lipase</fullName>
    </submittedName>
</protein>
<proteinExistence type="predicted"/>
<evidence type="ECO:0000313" key="4">
    <source>
        <dbReference type="Proteomes" id="UP000295680"/>
    </source>
</evidence>
<dbReference type="Pfam" id="PF07859">
    <property type="entry name" value="Abhydrolase_3"/>
    <property type="match status" value="1"/>
</dbReference>
<sequence>MTVPTSRSPAGMPWDTLFGGLSQASDRIAAMHRLDEVKGRHRPPSPLTDPPTCGRAVMTEYTPVPFDPEIEPALAEIVPQDAPPFTPETVPAIRQAMAAMFTPAAEAVGDAPVTVEERTIPGPEGAPDLTVTIISPRDFDRPVPGLYNIHGGGMMVGHRDMDVPRLLALVLELGVVAVNVEYRLSPEHPHPAPVEDCYAGLVWTAKHASELGIDPDRIVVMGGSAGGGLSAGVALLARDRGGPHVAGQLLLCPMIDDTNTTVASHQYAGIGTWTRESNIAGWQSLLGADAGTDAVSPYAAPARATDLSGLPPAFIEVGSAEPFRDEDTQYALRIWATGGQAELHVWSGAFHGFDIYVPEWHISKAALATRNSWLRRVLGL</sequence>
<comment type="caution">
    <text evidence="3">The sequence shown here is derived from an EMBL/GenBank/DDBJ whole genome shotgun (WGS) entry which is preliminary data.</text>
</comment>
<gene>
    <name evidence="3" type="ORF">EV192_104301</name>
</gene>
<dbReference type="InterPro" id="IPR050300">
    <property type="entry name" value="GDXG_lipolytic_enzyme"/>
</dbReference>
<keyword evidence="1" id="KW-0378">Hydrolase</keyword>
<dbReference type="EMBL" id="SLWS01000004">
    <property type="protein sequence ID" value="TCO59459.1"/>
    <property type="molecule type" value="Genomic_DNA"/>
</dbReference>
<organism evidence="3 4">
    <name type="scientific">Actinocrispum wychmicini</name>
    <dbReference type="NCBI Taxonomy" id="1213861"/>
    <lineage>
        <taxon>Bacteria</taxon>
        <taxon>Bacillati</taxon>
        <taxon>Actinomycetota</taxon>
        <taxon>Actinomycetes</taxon>
        <taxon>Pseudonocardiales</taxon>
        <taxon>Pseudonocardiaceae</taxon>
        <taxon>Actinocrispum</taxon>
    </lineage>
</organism>
<feature type="domain" description="Alpha/beta hydrolase fold-3" evidence="2">
    <location>
        <begin position="148"/>
        <end position="353"/>
    </location>
</feature>
<dbReference type="AlphaFoldDB" id="A0A4R2JRI8"/>
<dbReference type="PANTHER" id="PTHR48081">
    <property type="entry name" value="AB HYDROLASE SUPERFAMILY PROTEIN C4A8.06C"/>
    <property type="match status" value="1"/>
</dbReference>
<accession>A0A4R2JRI8</accession>
<dbReference type="SUPFAM" id="SSF53474">
    <property type="entry name" value="alpha/beta-Hydrolases"/>
    <property type="match status" value="1"/>
</dbReference>
<dbReference type="InterPro" id="IPR013094">
    <property type="entry name" value="AB_hydrolase_3"/>
</dbReference>
<name>A0A4R2JRI8_9PSEU</name>
<dbReference type="PANTHER" id="PTHR48081:SF8">
    <property type="entry name" value="ALPHA_BETA HYDROLASE FOLD-3 DOMAIN-CONTAINING PROTEIN-RELATED"/>
    <property type="match status" value="1"/>
</dbReference>
<dbReference type="GO" id="GO:0016787">
    <property type="term" value="F:hydrolase activity"/>
    <property type="evidence" value="ECO:0007669"/>
    <property type="project" value="UniProtKB-KW"/>
</dbReference>
<evidence type="ECO:0000256" key="1">
    <source>
        <dbReference type="ARBA" id="ARBA00022801"/>
    </source>
</evidence>
<reference evidence="3 4" key="1">
    <citation type="submission" date="2019-03" db="EMBL/GenBank/DDBJ databases">
        <title>Genomic Encyclopedia of Type Strains, Phase IV (KMG-IV): sequencing the most valuable type-strain genomes for metagenomic binning, comparative biology and taxonomic classification.</title>
        <authorList>
            <person name="Goeker M."/>
        </authorList>
    </citation>
    <scope>NUCLEOTIDE SEQUENCE [LARGE SCALE GENOMIC DNA]</scope>
    <source>
        <strain evidence="3 4">DSM 45934</strain>
    </source>
</reference>
<evidence type="ECO:0000313" key="3">
    <source>
        <dbReference type="EMBL" id="TCO59459.1"/>
    </source>
</evidence>
<keyword evidence="4" id="KW-1185">Reference proteome</keyword>
<dbReference type="Gene3D" id="3.40.50.1820">
    <property type="entry name" value="alpha/beta hydrolase"/>
    <property type="match status" value="1"/>
</dbReference>
<dbReference type="Proteomes" id="UP000295680">
    <property type="component" value="Unassembled WGS sequence"/>
</dbReference>